<dbReference type="EMBL" id="LNGC01000015">
    <property type="protein sequence ID" value="KYC52857.1"/>
    <property type="molecule type" value="Genomic_DNA"/>
</dbReference>
<dbReference type="InterPro" id="IPR007159">
    <property type="entry name" value="SpoVT-AbrB_dom"/>
</dbReference>
<dbReference type="NCBIfam" id="TIGR01439">
    <property type="entry name" value="lp_hng_hel_AbrB"/>
    <property type="match status" value="1"/>
</dbReference>
<dbReference type="AlphaFoldDB" id="A0A150J6K5"/>
<protein>
    <submittedName>
        <fullName evidence="2">SpoVT / AbrB like domain protein</fullName>
    </submittedName>
</protein>
<dbReference type="PANTHER" id="PTHR34860:SF6">
    <property type="entry name" value="REPRESSOR-LIKE PROTEIN SSO7C3"/>
    <property type="match status" value="1"/>
</dbReference>
<dbReference type="Gene3D" id="2.10.260.10">
    <property type="match status" value="1"/>
</dbReference>
<comment type="caution">
    <text evidence="2">The sequence shown here is derived from an EMBL/GenBank/DDBJ whole genome shotgun (WGS) entry which is preliminary data.</text>
</comment>
<dbReference type="SUPFAM" id="SSF89447">
    <property type="entry name" value="AbrB/MazE/MraZ-like"/>
    <property type="match status" value="1"/>
</dbReference>
<dbReference type="GO" id="GO:0003677">
    <property type="term" value="F:DNA binding"/>
    <property type="evidence" value="ECO:0007669"/>
    <property type="project" value="InterPro"/>
</dbReference>
<name>A0A150J6K5_9EURY</name>
<dbReference type="Proteomes" id="UP000075398">
    <property type="component" value="Unassembled WGS sequence"/>
</dbReference>
<organism evidence="2 3">
    <name type="scientific">Candidatus Methanofastidiosum methylothiophilum</name>
    <dbReference type="NCBI Taxonomy" id="1705564"/>
    <lineage>
        <taxon>Archaea</taxon>
        <taxon>Methanobacteriati</taxon>
        <taxon>Methanobacteriota</taxon>
        <taxon>Stenosarchaea group</taxon>
        <taxon>Candidatus Methanofastidiosia</taxon>
        <taxon>Candidatus Methanofastidiosales</taxon>
        <taxon>Candidatus Methanofastidiosaceae</taxon>
        <taxon>Candidatus Methanofastidiosum</taxon>
    </lineage>
</organism>
<accession>A0A150J6K5</accession>
<dbReference type="SMART" id="SM00966">
    <property type="entry name" value="SpoVT_AbrB"/>
    <property type="match status" value="1"/>
</dbReference>
<feature type="domain" description="SpoVT-AbrB" evidence="1">
    <location>
        <begin position="10"/>
        <end position="55"/>
    </location>
</feature>
<evidence type="ECO:0000313" key="3">
    <source>
        <dbReference type="Proteomes" id="UP000075398"/>
    </source>
</evidence>
<reference evidence="2 3" key="1">
    <citation type="journal article" date="2016" name="ISME J.">
        <title>Chasing the elusive Euryarchaeota class WSA2: genomes reveal a uniquely fastidious methyl-reducing methanogen.</title>
        <authorList>
            <person name="Nobu M.K."/>
            <person name="Narihiro T."/>
            <person name="Kuroda K."/>
            <person name="Mei R."/>
            <person name="Liu W.T."/>
        </authorList>
    </citation>
    <scope>NUCLEOTIDE SEQUENCE [LARGE SCALE GENOMIC DNA]</scope>
    <source>
        <strain evidence="2">U1lsi0528_Bin055</strain>
    </source>
</reference>
<proteinExistence type="predicted"/>
<gene>
    <name evidence="2" type="ORF">AMQ22_00552</name>
</gene>
<dbReference type="InterPro" id="IPR037914">
    <property type="entry name" value="SpoVT-AbrB_sf"/>
</dbReference>
<dbReference type="Pfam" id="PF04014">
    <property type="entry name" value="MazE_antitoxin"/>
    <property type="match status" value="1"/>
</dbReference>
<dbReference type="PANTHER" id="PTHR34860">
    <property type="entry name" value="REPRESSOR-LIKE PROTEIN SSO7C3"/>
    <property type="match status" value="1"/>
</dbReference>
<sequence length="95" mass="10923">MVTTTANPKEAFTRVSSKGQIVIPKDIRENLDIQEGDLLAAVSEENFIILKKVNPKITEEERILLKRIKEAWDSIDSGDYKEMEGSELLEEMKKW</sequence>
<evidence type="ECO:0000313" key="2">
    <source>
        <dbReference type="EMBL" id="KYC52857.1"/>
    </source>
</evidence>
<dbReference type="InterPro" id="IPR052975">
    <property type="entry name" value="Repressor-like_regulatory"/>
</dbReference>
<evidence type="ECO:0000259" key="1">
    <source>
        <dbReference type="PROSITE" id="PS51740"/>
    </source>
</evidence>
<dbReference type="PROSITE" id="PS51740">
    <property type="entry name" value="SPOVT_ABRB"/>
    <property type="match status" value="1"/>
</dbReference>